<dbReference type="AlphaFoldDB" id="A0A840RLI1"/>
<sequence length="34" mass="3879">MQSITADVEHLACTLFQRNVALAKDERHWPDLIG</sequence>
<keyword evidence="2" id="KW-1185">Reference proteome</keyword>
<accession>A0A840RLI1</accession>
<evidence type="ECO:0000313" key="1">
    <source>
        <dbReference type="EMBL" id="MBB5198613.1"/>
    </source>
</evidence>
<organism evidence="1 2">
    <name type="scientific">Glaciimonas immobilis</name>
    <dbReference type="NCBI Taxonomy" id="728004"/>
    <lineage>
        <taxon>Bacteria</taxon>
        <taxon>Pseudomonadati</taxon>
        <taxon>Pseudomonadota</taxon>
        <taxon>Betaproteobacteria</taxon>
        <taxon>Burkholderiales</taxon>
        <taxon>Oxalobacteraceae</taxon>
        <taxon>Glaciimonas</taxon>
    </lineage>
</organism>
<protein>
    <submittedName>
        <fullName evidence="1">Uncharacterized protein</fullName>
    </submittedName>
</protein>
<reference evidence="1 2" key="1">
    <citation type="submission" date="2020-08" db="EMBL/GenBank/DDBJ databases">
        <title>Genomic Encyclopedia of Type Strains, Phase IV (KMG-IV): sequencing the most valuable type-strain genomes for metagenomic binning, comparative biology and taxonomic classification.</title>
        <authorList>
            <person name="Goeker M."/>
        </authorList>
    </citation>
    <scope>NUCLEOTIDE SEQUENCE [LARGE SCALE GENOMIC DNA]</scope>
    <source>
        <strain evidence="1 2">DSM 23240</strain>
    </source>
</reference>
<name>A0A840RLI1_9BURK</name>
<gene>
    <name evidence="1" type="ORF">HNR39_000423</name>
</gene>
<evidence type="ECO:0000313" key="2">
    <source>
        <dbReference type="Proteomes" id="UP000571084"/>
    </source>
</evidence>
<comment type="caution">
    <text evidence="1">The sequence shown here is derived from an EMBL/GenBank/DDBJ whole genome shotgun (WGS) entry which is preliminary data.</text>
</comment>
<proteinExistence type="predicted"/>
<dbReference type="EMBL" id="JACHHQ010000001">
    <property type="protein sequence ID" value="MBB5198613.1"/>
    <property type="molecule type" value="Genomic_DNA"/>
</dbReference>
<dbReference type="Proteomes" id="UP000571084">
    <property type="component" value="Unassembled WGS sequence"/>
</dbReference>